<name>A0AAJ8BUU8_ASPNG</name>
<protein>
    <recommendedName>
        <fullName evidence="2">Alpha-1,3-glucanase/mutanase</fullName>
    </recommendedName>
</protein>
<sequence>MSIHEQSLPILCADKVSNTLGYTVDDWQNEMLLALDANIDAFAMNIAVGDATNTQSLENAFSAAVNTGFSLFFSFDYAGNGAWAKDDVLDMLETYISAKAYWRYNSKPFVSTIEGPDNADDWIDIKEKTGCFFLPDWSSVGADVAVSLGGGVADGLFSWAAWPYGPSNMNTYVDASYIDFLDGKPYMMPVSPWFFTNMPGYNKNWLWRGDDIWYDRWIQAMYLAPEFVEIISWNDFGESHYIGPTPDADSSLAESTYTAFGTGQAPYNYALNMPHDGWRAFLPWLADTYKNNISTITQEGVQAWYRLNVRGSCTSDGGTTGNTASQLQLEYWPYEIPQDRIFFSALLASSADISVTVGGTDLGASWNSTPSGGAGVYHGSVEFSVQAGSVEVAITRDGATIASFTGEEIVTGCAASTGIENWNAWVGSAMSATTISATPTYSLADEVCIRGWGVGNFNGLCSFACALGYCPVGGLCQEMGPQAKLPKSLGVIGYPAAGMTSDYSGLCAFSCNYGYCPSSACTTTEVALATSTVSPFTPDTCTSGEGTGDLTGLCSYSCAYGFCPIHNCTSTATGPLDVPPTANTSIYGYTMDAYTDSGLCDFACERGYCPSPVCSDDVAGNSTDLVCTDDDPDSDCADDVETCDYTLTFDSFSSLKSSLSSIEDYCVNYYALGILSDMLADTMTNYTDILSSYGGKFTEYQEYIREEVPGVLEDYMNPGGAGNAFFTCTFAQDGVNASTTTCPFDVEQLYNDYEIYYNLINATAFWANLTATTGVQKNWVQFGDKDVGSSCGVGSGKTCQPDKGVLKGYPLPADNITVTNPQTIVEDALPGIYNLTETIYLTQILSATGAYGGSMNDVLLTISTVVFTLAQAVANMGEVVEVADKASEEKKKAMIEEIIFGVLMVVPFLGEIRLISDSLEQLADMMSLIGDAGALGSTIYGVATDPDSAILDIFTIALMGGYRTPEEFEEAANARRALTDDEISSLGSDWKSWSDDLSNVRSVCY</sequence>
<evidence type="ECO:0008006" key="2">
    <source>
        <dbReference type="Google" id="ProtNLM"/>
    </source>
</evidence>
<dbReference type="Gene3D" id="3.20.20.80">
    <property type="entry name" value="Glycosidases"/>
    <property type="match status" value="1"/>
</dbReference>
<dbReference type="CDD" id="cd11577">
    <property type="entry name" value="GH71"/>
    <property type="match status" value="1"/>
</dbReference>
<reference evidence="1" key="1">
    <citation type="submission" date="2025-02" db="EMBL/GenBank/DDBJ databases">
        <authorList>
            <consortium name="NCBI Genome Project"/>
        </authorList>
    </citation>
    <scope>NUCLEOTIDE SEQUENCE</scope>
</reference>
<reference evidence="1" key="2">
    <citation type="submission" date="2025-08" db="UniProtKB">
        <authorList>
            <consortium name="RefSeq"/>
        </authorList>
    </citation>
    <scope>IDENTIFICATION</scope>
</reference>
<feature type="non-terminal residue" evidence="1">
    <location>
        <position position="1005"/>
    </location>
</feature>
<gene>
    <name evidence="1" type="ORF">An06g00810</name>
</gene>
<accession>A0AAJ8BUU8</accession>
<dbReference type="InterPro" id="IPR005197">
    <property type="entry name" value="Glyco_hydro_71"/>
</dbReference>
<dbReference type="GeneID" id="4981081"/>
<dbReference type="RefSeq" id="XP_059603797.1">
    <property type="nucleotide sequence ID" value="XM_059748038.1"/>
</dbReference>
<dbReference type="KEGG" id="ang:An06g00810"/>
<dbReference type="AlphaFoldDB" id="A0AAJ8BUU8"/>
<proteinExistence type="predicted"/>
<evidence type="ECO:0000313" key="1">
    <source>
        <dbReference type="RefSeq" id="XP_059603797.1"/>
    </source>
</evidence>
<dbReference type="Pfam" id="PF03659">
    <property type="entry name" value="Glyco_hydro_71"/>
    <property type="match status" value="1"/>
</dbReference>
<organism evidence="1">
    <name type="scientific">Aspergillus niger</name>
    <dbReference type="NCBI Taxonomy" id="5061"/>
    <lineage>
        <taxon>Eukaryota</taxon>
        <taxon>Fungi</taxon>
        <taxon>Dikarya</taxon>
        <taxon>Ascomycota</taxon>
        <taxon>Pezizomycotina</taxon>
        <taxon>Eurotiomycetes</taxon>
        <taxon>Eurotiomycetidae</taxon>
        <taxon>Eurotiales</taxon>
        <taxon>Aspergillaceae</taxon>
        <taxon>Aspergillus</taxon>
        <taxon>Aspergillus subgen. Circumdati</taxon>
    </lineage>
</organism>